<keyword evidence="4" id="KW-1185">Reference proteome</keyword>
<dbReference type="EMBL" id="JAUUTY010000003">
    <property type="protein sequence ID" value="KAK1665779.1"/>
    <property type="molecule type" value="Genomic_DNA"/>
</dbReference>
<gene>
    <name evidence="3" type="ORF">QYE76_053938</name>
</gene>
<sequence>MVLKQKVWLVLLCHGVEGIRGFARPAPEVAATLEVMVCTDTRFEVLVSAQRSSPLSQTSSLTSSFRRWQHDRRTKTGGGEPHRNDWRRPDLGMALPPTMAAEVVVKLYAIAAGGNEKFGSAISSLHVHVVDGGIS</sequence>
<dbReference type="Proteomes" id="UP001231189">
    <property type="component" value="Unassembled WGS sequence"/>
</dbReference>
<feature type="compositionally biased region" description="Basic and acidic residues" evidence="1">
    <location>
        <begin position="80"/>
        <end position="89"/>
    </location>
</feature>
<protein>
    <recommendedName>
        <fullName evidence="5">Secreted protein</fullName>
    </recommendedName>
</protein>
<proteinExistence type="predicted"/>
<feature type="chain" id="PRO_5042079893" description="Secreted protein" evidence="2">
    <location>
        <begin position="19"/>
        <end position="135"/>
    </location>
</feature>
<evidence type="ECO:0000256" key="1">
    <source>
        <dbReference type="SAM" id="MobiDB-lite"/>
    </source>
</evidence>
<evidence type="ECO:0000313" key="4">
    <source>
        <dbReference type="Proteomes" id="UP001231189"/>
    </source>
</evidence>
<keyword evidence="2" id="KW-0732">Signal</keyword>
<feature type="region of interest" description="Disordered" evidence="1">
    <location>
        <begin position="56"/>
        <end position="89"/>
    </location>
</feature>
<reference evidence="3" key="1">
    <citation type="submission" date="2023-07" db="EMBL/GenBank/DDBJ databases">
        <title>A chromosome-level genome assembly of Lolium multiflorum.</title>
        <authorList>
            <person name="Chen Y."/>
            <person name="Copetti D."/>
            <person name="Kolliker R."/>
            <person name="Studer B."/>
        </authorList>
    </citation>
    <scope>NUCLEOTIDE SEQUENCE</scope>
    <source>
        <strain evidence="3">02402/16</strain>
        <tissue evidence="3">Leaf</tissue>
    </source>
</reference>
<dbReference type="AlphaFoldDB" id="A0AAD8SXC5"/>
<feature type="signal peptide" evidence="2">
    <location>
        <begin position="1"/>
        <end position="18"/>
    </location>
</feature>
<evidence type="ECO:0000313" key="3">
    <source>
        <dbReference type="EMBL" id="KAK1665779.1"/>
    </source>
</evidence>
<comment type="caution">
    <text evidence="3">The sequence shown here is derived from an EMBL/GenBank/DDBJ whole genome shotgun (WGS) entry which is preliminary data.</text>
</comment>
<name>A0AAD8SXC5_LOLMU</name>
<accession>A0AAD8SXC5</accession>
<organism evidence="3 4">
    <name type="scientific">Lolium multiflorum</name>
    <name type="common">Italian ryegrass</name>
    <name type="synonym">Lolium perenne subsp. multiflorum</name>
    <dbReference type="NCBI Taxonomy" id="4521"/>
    <lineage>
        <taxon>Eukaryota</taxon>
        <taxon>Viridiplantae</taxon>
        <taxon>Streptophyta</taxon>
        <taxon>Embryophyta</taxon>
        <taxon>Tracheophyta</taxon>
        <taxon>Spermatophyta</taxon>
        <taxon>Magnoliopsida</taxon>
        <taxon>Liliopsida</taxon>
        <taxon>Poales</taxon>
        <taxon>Poaceae</taxon>
        <taxon>BOP clade</taxon>
        <taxon>Pooideae</taxon>
        <taxon>Poodae</taxon>
        <taxon>Poeae</taxon>
        <taxon>Poeae Chloroplast Group 2 (Poeae type)</taxon>
        <taxon>Loliodinae</taxon>
        <taxon>Loliinae</taxon>
        <taxon>Lolium</taxon>
    </lineage>
</organism>
<evidence type="ECO:0008006" key="5">
    <source>
        <dbReference type="Google" id="ProtNLM"/>
    </source>
</evidence>
<evidence type="ECO:0000256" key="2">
    <source>
        <dbReference type="SAM" id="SignalP"/>
    </source>
</evidence>